<accession>A0A5N5WN95</accession>
<feature type="region of interest" description="Disordered" evidence="1">
    <location>
        <begin position="400"/>
        <end position="420"/>
    </location>
</feature>
<gene>
    <name evidence="2" type="ORF">BDV29DRAFT_160935</name>
</gene>
<name>A0A5N5WN95_9EURO</name>
<organism evidence="2 3">
    <name type="scientific">Aspergillus leporis</name>
    <dbReference type="NCBI Taxonomy" id="41062"/>
    <lineage>
        <taxon>Eukaryota</taxon>
        <taxon>Fungi</taxon>
        <taxon>Dikarya</taxon>
        <taxon>Ascomycota</taxon>
        <taxon>Pezizomycotina</taxon>
        <taxon>Eurotiomycetes</taxon>
        <taxon>Eurotiomycetidae</taxon>
        <taxon>Eurotiales</taxon>
        <taxon>Aspergillaceae</taxon>
        <taxon>Aspergillus</taxon>
        <taxon>Aspergillus subgen. Circumdati</taxon>
    </lineage>
</organism>
<dbReference type="AlphaFoldDB" id="A0A5N5WN95"/>
<dbReference type="EMBL" id="ML732320">
    <property type="protein sequence ID" value="KAB8069953.1"/>
    <property type="molecule type" value="Genomic_DNA"/>
</dbReference>
<dbReference type="Proteomes" id="UP000326565">
    <property type="component" value="Unassembled WGS sequence"/>
</dbReference>
<dbReference type="OrthoDB" id="4497058at2759"/>
<evidence type="ECO:0000313" key="3">
    <source>
        <dbReference type="Proteomes" id="UP000326565"/>
    </source>
</evidence>
<sequence length="496" mass="58236">MDLDEPDHDPAAAGIPGQDSYRTTSSVEVKDIEVHGLRAKVFLNCPQEDLIPSRYLRKAERSSVVQRTIWLFRHQQDARQVNLSKWSKVDIRFRGVFKTLKKAPPFQKGLYEDDEGQLMNYGREFDFDDATRAQGQVVYALLDEIVRALKIRRETTDDRSYFCLRARLLQCQLEYWTGYREKYKDSPYTAGLLALEYYPETHSTRIVLPVSTVSPTLTLHLSTFTNQKQTVEEEETLESALEGKFKLLLSQLLLNIHRLHPPGDKIPDQEVFMIGLHGSRLHIFRGIFPGHKTSRLWCGRHNPSGSDTEMSRLVVSCADQRFYARPNLQRFMQKVEWLQLSTCDSEPDPRVFRILGSEEYDLWVKEDFSAAMKLLVGLIMYLMSGRARCGILQHTFERYPYDEDDEPDSEDEALRKKVAKEEEDVVEQERKLRDLKRQKREEDQERFWRREAMRSSENDRIGGFEDFRQPWWDWVWEDKHDDGRAKDDAEVIFHGP</sequence>
<proteinExistence type="predicted"/>
<evidence type="ECO:0000256" key="1">
    <source>
        <dbReference type="SAM" id="MobiDB-lite"/>
    </source>
</evidence>
<feature type="compositionally biased region" description="Acidic residues" evidence="1">
    <location>
        <begin position="402"/>
        <end position="411"/>
    </location>
</feature>
<protein>
    <submittedName>
        <fullName evidence="2">Uncharacterized protein</fullName>
    </submittedName>
</protein>
<reference evidence="2 3" key="1">
    <citation type="submission" date="2019-04" db="EMBL/GenBank/DDBJ databases">
        <title>Friends and foes A comparative genomics study of 23 Aspergillus species from section Flavi.</title>
        <authorList>
            <consortium name="DOE Joint Genome Institute"/>
            <person name="Kjaerbolling I."/>
            <person name="Vesth T."/>
            <person name="Frisvad J.C."/>
            <person name="Nybo J.L."/>
            <person name="Theobald S."/>
            <person name="Kildgaard S."/>
            <person name="Isbrandt T."/>
            <person name="Kuo A."/>
            <person name="Sato A."/>
            <person name="Lyhne E.K."/>
            <person name="Kogle M.E."/>
            <person name="Wiebenga A."/>
            <person name="Kun R.S."/>
            <person name="Lubbers R.J."/>
            <person name="Makela M.R."/>
            <person name="Barry K."/>
            <person name="Chovatia M."/>
            <person name="Clum A."/>
            <person name="Daum C."/>
            <person name="Haridas S."/>
            <person name="He G."/>
            <person name="LaButti K."/>
            <person name="Lipzen A."/>
            <person name="Mondo S."/>
            <person name="Riley R."/>
            <person name="Salamov A."/>
            <person name="Simmons B.A."/>
            <person name="Magnuson J.K."/>
            <person name="Henrissat B."/>
            <person name="Mortensen U.H."/>
            <person name="Larsen T.O."/>
            <person name="Devries R.P."/>
            <person name="Grigoriev I.V."/>
            <person name="Machida M."/>
            <person name="Baker S.E."/>
            <person name="Andersen M.R."/>
        </authorList>
    </citation>
    <scope>NUCLEOTIDE SEQUENCE [LARGE SCALE GENOMIC DNA]</scope>
    <source>
        <strain evidence="2 3">CBS 151.66</strain>
    </source>
</reference>
<evidence type="ECO:0000313" key="2">
    <source>
        <dbReference type="EMBL" id="KAB8069953.1"/>
    </source>
</evidence>
<feature type="region of interest" description="Disordered" evidence="1">
    <location>
        <begin position="1"/>
        <end position="22"/>
    </location>
</feature>
<keyword evidence="3" id="KW-1185">Reference proteome</keyword>